<feature type="transmembrane region" description="Helical" evidence="7">
    <location>
        <begin position="78"/>
        <end position="101"/>
    </location>
</feature>
<evidence type="ECO:0000256" key="6">
    <source>
        <dbReference type="ARBA" id="ARBA00023136"/>
    </source>
</evidence>
<evidence type="ECO:0000256" key="5">
    <source>
        <dbReference type="ARBA" id="ARBA00022989"/>
    </source>
</evidence>
<evidence type="ECO:0000256" key="1">
    <source>
        <dbReference type="ARBA" id="ARBA00004651"/>
    </source>
</evidence>
<evidence type="ECO:0000313" key="10">
    <source>
        <dbReference type="Proteomes" id="UP001501436"/>
    </source>
</evidence>
<evidence type="ECO:0000256" key="4">
    <source>
        <dbReference type="ARBA" id="ARBA00022692"/>
    </source>
</evidence>
<protein>
    <submittedName>
        <fullName evidence="9">DUF421 domain-containing protein</fullName>
    </submittedName>
</protein>
<keyword evidence="5 7" id="KW-1133">Transmembrane helix</keyword>
<accession>A0ABP9FJ98</accession>
<dbReference type="Gene3D" id="3.30.240.20">
    <property type="entry name" value="bsu07140 like domains"/>
    <property type="match status" value="1"/>
</dbReference>
<organism evidence="9 10">
    <name type="scientific">Mucilaginibacter defluvii</name>
    <dbReference type="NCBI Taxonomy" id="1196019"/>
    <lineage>
        <taxon>Bacteria</taxon>
        <taxon>Pseudomonadati</taxon>
        <taxon>Bacteroidota</taxon>
        <taxon>Sphingobacteriia</taxon>
        <taxon>Sphingobacteriales</taxon>
        <taxon>Sphingobacteriaceae</taxon>
        <taxon>Mucilaginibacter</taxon>
    </lineage>
</organism>
<feature type="transmembrane region" description="Helical" evidence="7">
    <location>
        <begin position="27"/>
        <end position="46"/>
    </location>
</feature>
<evidence type="ECO:0000313" key="9">
    <source>
        <dbReference type="EMBL" id="GAA4904665.1"/>
    </source>
</evidence>
<keyword evidence="4 7" id="KW-0812">Transmembrane</keyword>
<dbReference type="RefSeq" id="WP_345329259.1">
    <property type="nucleotide sequence ID" value="NZ_BAABJI010000001.1"/>
</dbReference>
<dbReference type="PANTHER" id="PTHR34582">
    <property type="entry name" value="UPF0702 TRANSMEMBRANE PROTEIN YCAP"/>
    <property type="match status" value="1"/>
</dbReference>
<name>A0ABP9FJ98_9SPHI</name>
<sequence>MKKEEIHLSDLQRILFGEAPPAFLPEVILRTLIIYLFLLFIIRWLGKRMSGQLTIMEMTIMLTLGAIVSVAMQVPDRGILLSAAILLFTLTVQRFVGWWSFKSSTIQRLTEGELSMLVKDGRLQLKEMEKCRISRQQLFGQLRCSQVFNLGMVKRVYLESNGLFSIYMYKTPRYGLPLLPPDDQRLINTQAKSDEVACANCGHTEAKNAASDCADCGSLNWAPAIITIQ</sequence>
<comment type="caution">
    <text evidence="9">The sequence shown here is derived from an EMBL/GenBank/DDBJ whole genome shotgun (WGS) entry which is preliminary data.</text>
</comment>
<evidence type="ECO:0000256" key="3">
    <source>
        <dbReference type="ARBA" id="ARBA00022475"/>
    </source>
</evidence>
<reference evidence="10" key="1">
    <citation type="journal article" date="2019" name="Int. J. Syst. Evol. Microbiol.">
        <title>The Global Catalogue of Microorganisms (GCM) 10K type strain sequencing project: providing services to taxonomists for standard genome sequencing and annotation.</title>
        <authorList>
            <consortium name="The Broad Institute Genomics Platform"/>
            <consortium name="The Broad Institute Genome Sequencing Center for Infectious Disease"/>
            <person name="Wu L."/>
            <person name="Ma J."/>
        </authorList>
    </citation>
    <scope>NUCLEOTIDE SEQUENCE [LARGE SCALE GENOMIC DNA]</scope>
    <source>
        <strain evidence="10">JCM 18283</strain>
    </source>
</reference>
<keyword evidence="10" id="KW-1185">Reference proteome</keyword>
<proteinExistence type="inferred from homology"/>
<comment type="similarity">
    <text evidence="2">Belongs to the UPF0702 family.</text>
</comment>
<feature type="domain" description="YetF C-terminal" evidence="8">
    <location>
        <begin position="102"/>
        <end position="171"/>
    </location>
</feature>
<comment type="subcellular location">
    <subcellularLocation>
        <location evidence="1">Cell membrane</location>
        <topology evidence="1">Multi-pass membrane protein</topology>
    </subcellularLocation>
</comment>
<evidence type="ECO:0000259" key="8">
    <source>
        <dbReference type="Pfam" id="PF04239"/>
    </source>
</evidence>
<evidence type="ECO:0000256" key="7">
    <source>
        <dbReference type="SAM" id="Phobius"/>
    </source>
</evidence>
<dbReference type="Proteomes" id="UP001501436">
    <property type="component" value="Unassembled WGS sequence"/>
</dbReference>
<feature type="transmembrane region" description="Helical" evidence="7">
    <location>
        <begin position="53"/>
        <end position="72"/>
    </location>
</feature>
<dbReference type="InterPro" id="IPR023090">
    <property type="entry name" value="UPF0702_alpha/beta_dom_sf"/>
</dbReference>
<evidence type="ECO:0000256" key="2">
    <source>
        <dbReference type="ARBA" id="ARBA00006448"/>
    </source>
</evidence>
<keyword evidence="3" id="KW-1003">Cell membrane</keyword>
<dbReference type="PANTHER" id="PTHR34582:SF6">
    <property type="entry name" value="UPF0702 TRANSMEMBRANE PROTEIN YCAP"/>
    <property type="match status" value="1"/>
</dbReference>
<dbReference type="EMBL" id="BAABJI010000001">
    <property type="protein sequence ID" value="GAA4904665.1"/>
    <property type="molecule type" value="Genomic_DNA"/>
</dbReference>
<dbReference type="InterPro" id="IPR007353">
    <property type="entry name" value="DUF421"/>
</dbReference>
<dbReference type="Pfam" id="PF04239">
    <property type="entry name" value="DUF421"/>
    <property type="match status" value="1"/>
</dbReference>
<keyword evidence="6 7" id="KW-0472">Membrane</keyword>
<gene>
    <name evidence="9" type="ORF">GCM10023313_04060</name>
</gene>